<keyword evidence="7 13" id="KW-0931">ER-Golgi transport</keyword>
<gene>
    <name evidence="17" type="ORF">ES332_D12G030100v1</name>
</gene>
<evidence type="ECO:0000256" key="9">
    <source>
        <dbReference type="ARBA" id="ARBA00023034"/>
    </source>
</evidence>
<keyword evidence="5 13" id="KW-0963">Cytoplasm</keyword>
<dbReference type="Gene3D" id="2.60.40.1480">
    <property type="entry name" value="Coatomer, gamma subunit, appendage domain"/>
    <property type="match status" value="1"/>
</dbReference>
<dbReference type="InterPro" id="IPR012295">
    <property type="entry name" value="TBP_dom_sf"/>
</dbReference>
<dbReference type="InterPro" id="IPR016024">
    <property type="entry name" value="ARM-type_fold"/>
</dbReference>
<evidence type="ECO:0000256" key="6">
    <source>
        <dbReference type="ARBA" id="ARBA00022737"/>
    </source>
</evidence>
<dbReference type="GO" id="GO:0000139">
    <property type="term" value="C:Golgi membrane"/>
    <property type="evidence" value="ECO:0007669"/>
    <property type="project" value="UniProtKB-SubCell"/>
</dbReference>
<dbReference type="InterPro" id="IPR009028">
    <property type="entry name" value="Coatomer/calthrin_app_sub_C"/>
</dbReference>
<reference evidence="17 18" key="1">
    <citation type="submission" date="2019-07" db="EMBL/GenBank/DDBJ databases">
        <title>WGS assembly of Gossypium tomentosum.</title>
        <authorList>
            <person name="Chen Z.J."/>
            <person name="Sreedasyam A."/>
            <person name="Ando A."/>
            <person name="Song Q."/>
            <person name="De L."/>
            <person name="Hulse-Kemp A."/>
            <person name="Ding M."/>
            <person name="Ye W."/>
            <person name="Kirkbride R."/>
            <person name="Jenkins J."/>
            <person name="Plott C."/>
            <person name="Lovell J."/>
            <person name="Lin Y.-M."/>
            <person name="Vaughn R."/>
            <person name="Liu B."/>
            <person name="Li W."/>
            <person name="Simpson S."/>
            <person name="Scheffler B."/>
            <person name="Saski C."/>
            <person name="Grover C."/>
            <person name="Hu G."/>
            <person name="Conover J."/>
            <person name="Carlson J."/>
            <person name="Shu S."/>
            <person name="Boston L."/>
            <person name="Williams M."/>
            <person name="Peterson D."/>
            <person name="Mcgee K."/>
            <person name="Jones D."/>
            <person name="Wendel J."/>
            <person name="Stelly D."/>
            <person name="Grimwood J."/>
            <person name="Schmutz J."/>
        </authorList>
    </citation>
    <scope>NUCLEOTIDE SEQUENCE [LARGE SCALE GENOMIC DNA]</scope>
    <source>
        <strain evidence="17">7179.01</strain>
    </source>
</reference>
<evidence type="ECO:0000259" key="14">
    <source>
        <dbReference type="Pfam" id="PF01602"/>
    </source>
</evidence>
<keyword evidence="10 13" id="KW-0472">Membrane</keyword>
<evidence type="ECO:0000256" key="13">
    <source>
        <dbReference type="PIRNR" id="PIRNR037093"/>
    </source>
</evidence>
<dbReference type="EMBL" id="CM017634">
    <property type="protein sequence ID" value="TYH37299.1"/>
    <property type="molecule type" value="Genomic_DNA"/>
</dbReference>
<dbReference type="Proteomes" id="UP000322667">
    <property type="component" value="Chromosome D12"/>
</dbReference>
<dbReference type="Pfam" id="PF16381">
    <property type="entry name" value="Coatomer_g_Cpla"/>
    <property type="match status" value="1"/>
</dbReference>
<keyword evidence="18" id="KW-1185">Reference proteome</keyword>
<dbReference type="InterPro" id="IPR037067">
    <property type="entry name" value="Coatomer_gsu_app_sf"/>
</dbReference>
<evidence type="ECO:0000313" key="17">
    <source>
        <dbReference type="EMBL" id="TYH37299.1"/>
    </source>
</evidence>
<dbReference type="GO" id="GO:0006886">
    <property type="term" value="P:intracellular protein transport"/>
    <property type="evidence" value="ECO:0007669"/>
    <property type="project" value="InterPro"/>
</dbReference>
<dbReference type="GO" id="GO:0006888">
    <property type="term" value="P:endoplasmic reticulum to Golgi vesicle-mediated transport"/>
    <property type="evidence" value="ECO:0007669"/>
    <property type="project" value="TreeGrafter"/>
</dbReference>
<protein>
    <recommendedName>
        <fullName evidence="13">Coatomer subunit gamma</fullName>
    </recommendedName>
</protein>
<evidence type="ECO:0000256" key="1">
    <source>
        <dbReference type="ARBA" id="ARBA00004255"/>
    </source>
</evidence>
<feature type="domain" description="Coatomer gamma subunit appendage Ig-like subdomain" evidence="15">
    <location>
        <begin position="618"/>
        <end position="763"/>
    </location>
</feature>
<evidence type="ECO:0000256" key="10">
    <source>
        <dbReference type="ARBA" id="ARBA00023136"/>
    </source>
</evidence>
<dbReference type="Gene3D" id="1.25.10.10">
    <property type="entry name" value="Leucine-rich Repeat Variant"/>
    <property type="match status" value="1"/>
</dbReference>
<dbReference type="InterPro" id="IPR013040">
    <property type="entry name" value="Coatomer_gsu_app_Ig-like_dom"/>
</dbReference>
<dbReference type="GO" id="GO:0005198">
    <property type="term" value="F:structural molecule activity"/>
    <property type="evidence" value="ECO:0007669"/>
    <property type="project" value="InterPro"/>
</dbReference>
<evidence type="ECO:0000256" key="2">
    <source>
        <dbReference type="ARBA" id="ARBA00010720"/>
    </source>
</evidence>
<dbReference type="PANTHER" id="PTHR10261:SF0">
    <property type="entry name" value="COATOMER SUBUNIT GAMMA-2"/>
    <property type="match status" value="1"/>
</dbReference>
<dbReference type="InterPro" id="IPR013041">
    <property type="entry name" value="Clathrin_app_Ig-like_sf"/>
</dbReference>
<dbReference type="PIRSF" id="PIRSF037093">
    <property type="entry name" value="Coatomer_gamma_subunit"/>
    <property type="match status" value="1"/>
</dbReference>
<dbReference type="GO" id="GO:0005783">
    <property type="term" value="C:endoplasmic reticulum"/>
    <property type="evidence" value="ECO:0007669"/>
    <property type="project" value="TreeGrafter"/>
</dbReference>
<evidence type="ECO:0000256" key="3">
    <source>
        <dbReference type="ARBA" id="ARBA00011775"/>
    </source>
</evidence>
<dbReference type="Pfam" id="PF01602">
    <property type="entry name" value="Adaptin_N"/>
    <property type="match status" value="1"/>
</dbReference>
<dbReference type="Gene3D" id="3.30.310.10">
    <property type="entry name" value="TATA-Binding Protein"/>
    <property type="match status" value="1"/>
</dbReference>
<keyword evidence="9 13" id="KW-0333">Golgi apparatus</keyword>
<dbReference type="EMBL" id="CM017634">
    <property type="protein sequence ID" value="TYH37298.1"/>
    <property type="molecule type" value="Genomic_DNA"/>
</dbReference>
<dbReference type="GO" id="GO:0006891">
    <property type="term" value="P:intra-Golgi vesicle-mediated transport"/>
    <property type="evidence" value="ECO:0007669"/>
    <property type="project" value="TreeGrafter"/>
</dbReference>
<keyword evidence="6" id="KW-0677">Repeat</keyword>
<evidence type="ECO:0000259" key="16">
    <source>
        <dbReference type="Pfam" id="PF16381"/>
    </source>
</evidence>
<keyword evidence="4 13" id="KW-0813">Transport</keyword>
<comment type="function">
    <text evidence="12 13">The coatomer is a cytosolic protein complex that binds to dilysine motifs and reversibly associates with Golgi non-clathrin-coated vesicles, which further mediate biosynthetic protein transport from the ER, via the Golgi up to the trans Golgi network. Coatomer complex is required for budding from Golgi membranes, and is essential for the retrograde Golgi-to-ER transport of dilysine-tagged proteins.</text>
</comment>
<evidence type="ECO:0000259" key="15">
    <source>
        <dbReference type="Pfam" id="PF08752"/>
    </source>
</evidence>
<comment type="similarity">
    <text evidence="2 13">Belongs to the COPG family.</text>
</comment>
<proteinExistence type="inferred from homology"/>
<dbReference type="InterPro" id="IPR017106">
    <property type="entry name" value="Coatomer_gsu"/>
</dbReference>
<feature type="domain" description="Clathrin/coatomer adaptor adaptin-like N-terminal" evidence="14">
    <location>
        <begin position="27"/>
        <end position="540"/>
    </location>
</feature>
<dbReference type="GO" id="GO:0005793">
    <property type="term" value="C:endoplasmic reticulum-Golgi intermediate compartment"/>
    <property type="evidence" value="ECO:0007669"/>
    <property type="project" value="TreeGrafter"/>
</dbReference>
<dbReference type="FunFam" id="1.25.10.10:FF:000078">
    <property type="entry name" value="Coatomer subunit gamma"/>
    <property type="match status" value="1"/>
</dbReference>
<name>A0A5D2I608_GOSTO</name>
<dbReference type="SUPFAM" id="SSF49348">
    <property type="entry name" value="Clathrin adaptor appendage domain"/>
    <property type="match status" value="1"/>
</dbReference>
<evidence type="ECO:0000256" key="5">
    <source>
        <dbReference type="ARBA" id="ARBA00022490"/>
    </source>
</evidence>
<dbReference type="InterPro" id="IPR011989">
    <property type="entry name" value="ARM-like"/>
</dbReference>
<dbReference type="GO" id="GO:0009306">
    <property type="term" value="P:protein secretion"/>
    <property type="evidence" value="ECO:0007669"/>
    <property type="project" value="TreeGrafter"/>
</dbReference>
<dbReference type="PANTHER" id="PTHR10261">
    <property type="entry name" value="COATOMER SUBUNIT GAMMA"/>
    <property type="match status" value="1"/>
</dbReference>
<evidence type="ECO:0000256" key="12">
    <source>
        <dbReference type="ARBA" id="ARBA00025536"/>
    </source>
</evidence>
<evidence type="ECO:0000313" key="18">
    <source>
        <dbReference type="Proteomes" id="UP000322667"/>
    </source>
</evidence>
<dbReference type="Pfam" id="PF08752">
    <property type="entry name" value="COP-gamma_platf"/>
    <property type="match status" value="1"/>
</dbReference>
<comment type="subunit">
    <text evidence="3">Oligomeric complex that consists of at least the alpha, beta, beta', gamma, delta, epsilon and zeta subunits.</text>
</comment>
<dbReference type="FunFam" id="2.60.40.1480:FF:000002">
    <property type="entry name" value="Coatomer subunit gamma"/>
    <property type="match status" value="1"/>
</dbReference>
<dbReference type="InterPro" id="IPR002553">
    <property type="entry name" value="Clathrin/coatomer_adapt-like_N"/>
</dbReference>
<evidence type="ECO:0000256" key="7">
    <source>
        <dbReference type="ARBA" id="ARBA00022892"/>
    </source>
</evidence>
<keyword evidence="8 13" id="KW-0653">Protein transport</keyword>
<comment type="subcellular location">
    <subcellularLocation>
        <location evidence="13">Cytoplasm</location>
    </subcellularLocation>
    <subcellularLocation>
        <location evidence="1 13">Golgi apparatus membrane</location>
        <topology evidence="1 13">Peripheral membrane protein</topology>
        <orientation evidence="1 13">Cytoplasmic side</orientation>
    </subcellularLocation>
    <subcellularLocation>
        <location evidence="13">Cytoplasmic vesicle</location>
        <location evidence="13">COPI-coated vesicle membrane</location>
        <topology evidence="13">Peripheral membrane protein</topology>
        <orientation evidence="13">Cytoplasmic side</orientation>
    </subcellularLocation>
</comment>
<evidence type="ECO:0000256" key="11">
    <source>
        <dbReference type="ARBA" id="ARBA00023329"/>
    </source>
</evidence>
<sequence length="883" mass="98160">MAQPFLKKDDDHDDEVDYSPFLGIEKGAVLQEARVFNDPQLDPRRCSQVITKLLYLLNQGETFTKVEATEVFFAVTKLFQSRDLGLRRMVYVIIKELSPSADEVIIVTSSLMKDMTSKTDMYRANAIRVLCQITDGTLLTQIERYLKQAIVDKNPVVASAALVSGIHLLQTNPEIVKRWSNEVQEAVQSRAALVQFHALALLHQIRQNDRLAVNKLVSSLTRGSVRSPLAQCLLIRYTSQVIRESASNTQTGDRPFYDFLEGCLRHKAEMVIFEAARAITELNGVTSRELTSAITVLQLFLSSTKPVLRFAAVRTLNKVAMTHPIAVTNCNIDMESLISDQNRSIATLAITTLLKTGNESSVDRLMKQITTFMSDIADEFKIVVIEAIRSLCLKFPLKHRSLMNFLSNILREEGGFEYKKAIVDSIVILIRDIPEAKESGLLHLCEFIEDCEFTYLSTQILHFLGIEGPKTSDPSKYIRYIYNRVHLENATVRAGAVSTLAKFGAMVDSLKPRIFVLLRRCLFDTDDEVRDRATLYLNTLGADGAVEDMKEFLFGSLDIPLVNLERSLKNYEPSEESFDINSVPKEVKIQALAEKKAPGKKPTGLGGPPPAPPSTIDAYEKLLSSIPEFANFGKLFKSSAPVELTEAETEYAVNVVKHIFDGHVVFQYNCTNTIPEQLLENVTVIVDASEAEEFAEVASKPLRSLPYDSPGQTFVAFEKPEGVPAVGKFSNMLRFIVKEVDPSTGEAEDDGVEDEYQLEELEVVAADYMLKVGVSNFRNAWESMGPDCERVDEYDLGPRENLAEAVNAVINLLGMQPCEGTEVVPSNSRSHTCLLSGVYIGNVKVLVRLQFGIDGPKDVAMKLAVRSEDEAVSDAIHEIVASG</sequence>
<dbReference type="GO" id="GO:0030126">
    <property type="term" value="C:COPI vesicle coat"/>
    <property type="evidence" value="ECO:0007669"/>
    <property type="project" value="InterPro"/>
</dbReference>
<evidence type="ECO:0000256" key="4">
    <source>
        <dbReference type="ARBA" id="ARBA00022448"/>
    </source>
</evidence>
<dbReference type="InterPro" id="IPR032154">
    <property type="entry name" value="Coatomer_g_Cpla"/>
</dbReference>
<organism evidence="17 18">
    <name type="scientific">Gossypium tomentosum</name>
    <name type="common">Hawaiian cotton</name>
    <name type="synonym">Gossypium sandvicense</name>
    <dbReference type="NCBI Taxonomy" id="34277"/>
    <lineage>
        <taxon>Eukaryota</taxon>
        <taxon>Viridiplantae</taxon>
        <taxon>Streptophyta</taxon>
        <taxon>Embryophyta</taxon>
        <taxon>Tracheophyta</taxon>
        <taxon>Spermatophyta</taxon>
        <taxon>Magnoliopsida</taxon>
        <taxon>eudicotyledons</taxon>
        <taxon>Gunneridae</taxon>
        <taxon>Pentapetalae</taxon>
        <taxon>rosids</taxon>
        <taxon>malvids</taxon>
        <taxon>Malvales</taxon>
        <taxon>Malvaceae</taxon>
        <taxon>Malvoideae</taxon>
        <taxon>Gossypium</taxon>
    </lineage>
</organism>
<accession>A0A5D2I608</accession>
<feature type="domain" description="Coatomer subunit gamma C-terminal" evidence="16">
    <location>
        <begin position="766"/>
        <end position="880"/>
    </location>
</feature>
<keyword evidence="11 13" id="KW-0968">Cytoplasmic vesicle</keyword>
<dbReference type="AlphaFoldDB" id="A0A5D2I608"/>
<dbReference type="SUPFAM" id="SSF55711">
    <property type="entry name" value="Subdomain of clathrin and coatomer appendage domain"/>
    <property type="match status" value="1"/>
</dbReference>
<dbReference type="FunFam" id="1.25.10.10:FF:000071">
    <property type="entry name" value="Coatomer subunit gamma"/>
    <property type="match status" value="1"/>
</dbReference>
<evidence type="ECO:0000256" key="8">
    <source>
        <dbReference type="ARBA" id="ARBA00022927"/>
    </source>
</evidence>
<dbReference type="SUPFAM" id="SSF48371">
    <property type="entry name" value="ARM repeat"/>
    <property type="match status" value="1"/>
</dbReference>
<dbReference type="FunFam" id="3.30.310.10:FF:000011">
    <property type="entry name" value="Coatomer subunit gamma"/>
    <property type="match status" value="1"/>
</dbReference>